<sequence>MTPALQRSRASSSVPLPDMTEREKPPAAGPPASAAASFAVGGAGTSGSTAAPIPFETGGCVYYITNPQAGLEDFLSSVPSSESLRGGLDGASLCGGMASAESFPPASPPRWADLQAIGSSASSFCADAYAYPGDQGGAPLPCAPPHAALPFFAPGVPSADTQEGHPPPGASPEFAGAPPPFDAVPAPLLFDRGGASSPCTPDSGDALAVQQLAYASAPLPPVSFSPHAGNFYDAPGAHTPSSRPFFPGPGDRDPCGPQSPGVRHQSQHPLFIPPTQRAAFPILASSPVAAPGGGDGGAEGSRGGGSNGAFGGYRRGSAADPASLPASATAASAPADFSKPSTKVDVSGRYTSLPRSPCSSSLRAESSPLGGASNYAGGRLSPFSPPFAPAGGGGLLELPLGPPLAARAAPVTLNGAQCGGGGASSPGGGPGAGSHRCQGSEASRAEGGGSFGGGGLPLSASAAPPFYPSSATAALAAARLGRHAGVSPPPPSVPLKSAGFVNVSLSNPSEEGARKNGGGSGSSYGYRSNSSPAPSAFPGASPTSAAAGATPKTRGTTNGVGASALPNGLGGGSPSLLFSPSPSSFPSASSSPPLLMHPLVSPVRLNLGAASAGSPLAPGVKKRPPSFPVSSSSLVSSLSPAASPFAPAGGHSAVAPLPRPLTSVPPGGNAERAGGGDVTQQFLLAGRAQDAESGGSRDDRLSDSFSPSSVAQLFFPPASNGEAGEAGSAEGAPADAAPETAAAEGLRLPGWDGEGTGRSGDSLAQYSRETSEQLAPTSPSLAPASPADAQAAAVPGSEEESAGTAPAGGMRGGVSEPENEGASQEGAAGASQDFSPGMSCPSVAPILDESPSGLSTAVPPLFRASSFSLHRPSLLASRASMHELSLFPSCLPHPGPRATPFSFFLPTDITAAEDPFSWLSPPSVPDALSSPPGCSFYPAGRASCPPSVPPLASLPPAGGGDKDLPASVPAFSSPVPPAVPAGLRAEAQLQRLSRLLSERHLQSDASLPALVDPTGCFSSSSSSCNSSSADAAAAVSAPEQTDVPAAPQPGVGGCAHTNNLSCLSSSSLPCLFLPSSAPGSLPASFSLPSSFPPFSCSLHAVSSSAADASAAGAGPAASREPQFLSLAESLAKASESFFAERDGVAGSQAAQEAGNAFEPNKEERDEELEKELCGLRFLSGPGDFEDACAFGRRPPLPAQLGAAAGDHGRAQTALENDAGLSPRLPAPPEVPDCVGGKFCNLLLLDDWAEQISRLEDARKNPRATQKKAKGPSLKRAGGAYDRIIWTFKALSLQDGGAYVLVRVASQNLKAFDRMQRTAKRWMSVTAAHPCLVPLRSIFITPDFRSLDVSVASPSWSSIAPPEALKPGVSPSETLPQSSAPGPCPVLLAPDPGTPTRADSDEKVPEEAPQEAERKAGLSDAVPGQPQSREGRGEGANEGADPSRPAMGTPSGATLKPHENGPVRGAGDAAKLTEAGDAKPEQGDLHKSVVLVYDFFANCRTLEELHLGCRSRYTSPSAVEHASPSSGSPWARFASAFRDPWLCRMQSQRADGGRDLEFTQESGCSRAGRSPENDGEGREGAEPKKCAVKGEETQPRSTEAEEGPLTARVDEAIQSANKGGDNEKRTCECASFVHQGKHAHMEPAPAATPGQQPGEDTAEKSAESNACVAREAEARGASHAASPAQRRAPRAAEKERECGSAETEGRRRAEENDQGEDESCATDAPSPRIPETLLWSYLIQLLLGIVHVHKCGVAVGRALCLSKILVNYRYRLRIAACGLREIICDEEDVDEPGFEGESAHPKAEGAGERRKGKREKKGGVRGRSTTHSGGKETPGARGGEEEGDADNGEAPTGGAARDRVALLEDAQRGDLRMLGEIMLTLACAAVDSSFEAPRCPSSDFLSACFSHIVVPFSGFSGELKSCISQLLSSASPTSPPSSACPSAGHLLSAYQHRVSCVMTQQLESTDTFEALLFQEMEASRLMLVLFKLHFVALRAAPSSAFASDRCVMHPGDSFLLSQFFDFLFKQDSARGEPALDLCRIYEALHKLDAGAGELLPLHCEGSTAAARVSYHDLRRCVERSFAILLSQGGGSLCYAPFPSCSVSPASAFRVPYPLPASSPGQFPSASSRATPPPFSAPPWFPASASFFSAAGARCPSSSFASSAGWLPSGAPPRPDEREKPAEKPGEVLAASGGSWASSAAAAPAAPHPGSGARGPELGEGPSEGDGVKWGRAGDRDALVDAALSVAPPFPVSVAPPFPGALVSEKAPVFSRPSGVLAEGSEKARGESDDPQSFFPSFSTAEPNAPSERGSAPQVSSSLLVSPFGSAAVSRAGFLGEPPTDGDFPERLKGLSTQSGRPLREKRASSAPLSASAASSFSSLSAAAFAPSPDPPPLRTPAGGQGGQAGAPPFAASGALGAFQFGPEATTVSLPGDAQNGVAAQSLLCASPFAPAGCSGFAPPPPLLGARSQDLSAAFFSAPSSFPPPSQPSMLWRVERGRACEPKEGRGGAASEGGDQDSQEAVRSAFEAAIARAAARRTQSTTEHAAGSSSVSFVSSTPSGRDDEEDKKEEEGERGAGEAADAQDAVRTAIALAVARAAARREAAEREKKCLVASEHERDSDVSHVHARHE</sequence>
<dbReference type="GO" id="GO:0008143">
    <property type="term" value="F:poly(A) binding"/>
    <property type="evidence" value="ECO:0007669"/>
    <property type="project" value="TreeGrafter"/>
</dbReference>
<feature type="compositionally biased region" description="Low complexity" evidence="4">
    <location>
        <begin position="628"/>
        <end position="648"/>
    </location>
</feature>
<feature type="compositionally biased region" description="Basic and acidic residues" evidence="4">
    <location>
        <begin position="1796"/>
        <end position="1808"/>
    </location>
</feature>
<feature type="compositionally biased region" description="Low complexity" evidence="4">
    <location>
        <begin position="820"/>
        <end position="832"/>
    </location>
</feature>
<feature type="region of interest" description="Disordered" evidence="4">
    <location>
        <begin position="234"/>
        <end position="268"/>
    </location>
</feature>
<dbReference type="GO" id="GO:0000932">
    <property type="term" value="C:P-body"/>
    <property type="evidence" value="ECO:0007669"/>
    <property type="project" value="TreeGrafter"/>
</dbReference>
<feature type="compositionally biased region" description="Low complexity" evidence="4">
    <location>
        <begin position="523"/>
        <end position="551"/>
    </location>
</feature>
<feature type="compositionally biased region" description="Low complexity" evidence="4">
    <location>
        <begin position="574"/>
        <end position="594"/>
    </location>
</feature>
<feature type="region of interest" description="Disordered" evidence="4">
    <location>
        <begin position="481"/>
        <end position="597"/>
    </location>
</feature>
<feature type="compositionally biased region" description="Basic and acidic residues" evidence="4">
    <location>
        <begin position="2597"/>
        <end position="2628"/>
    </location>
</feature>
<feature type="domain" description="Pan3 C-terminal knob" evidence="5">
    <location>
        <begin position="1945"/>
        <end position="2081"/>
    </location>
</feature>
<feature type="compositionally biased region" description="Basic and acidic residues" evidence="4">
    <location>
        <begin position="2172"/>
        <end position="2184"/>
    </location>
</feature>
<dbReference type="EMBL" id="NWUJ01000014">
    <property type="protein sequence ID" value="PFH31631.1"/>
    <property type="molecule type" value="Genomic_DNA"/>
</dbReference>
<evidence type="ECO:0000256" key="3">
    <source>
        <dbReference type="ARBA" id="ARBA00022840"/>
    </source>
</evidence>
<dbReference type="PANTHER" id="PTHR12272">
    <property type="entry name" value="DEADENYLATION COMPLEX SUBUNIT PAN3"/>
    <property type="match status" value="1"/>
</dbReference>
<accession>A0A2A9M5P4</accession>
<dbReference type="InterPro" id="IPR030844">
    <property type="entry name" value="PAN3"/>
</dbReference>
<dbReference type="Pfam" id="PF18101">
    <property type="entry name" value="Pan3_CK"/>
    <property type="match status" value="1"/>
</dbReference>
<evidence type="ECO:0000259" key="5">
    <source>
        <dbReference type="Pfam" id="PF18101"/>
    </source>
</evidence>
<dbReference type="Gene3D" id="1.10.510.10">
    <property type="entry name" value="Transferase(Phosphotransferase) domain 1"/>
    <property type="match status" value="2"/>
</dbReference>
<feature type="compositionally biased region" description="Low complexity" evidence="4">
    <location>
        <begin position="352"/>
        <end position="363"/>
    </location>
</feature>
<feature type="compositionally biased region" description="Low complexity" evidence="4">
    <location>
        <begin position="716"/>
        <end position="745"/>
    </location>
</feature>
<dbReference type="KEGG" id="bbes:BESB_026050"/>
<feature type="compositionally biased region" description="Low complexity" evidence="4">
    <location>
        <begin position="2519"/>
        <end position="2535"/>
    </location>
</feature>
<feature type="region of interest" description="Disordered" evidence="4">
    <location>
        <begin position="2272"/>
        <end position="2314"/>
    </location>
</feature>
<comment type="caution">
    <text evidence="6">The sequence shown here is derived from an EMBL/GenBank/DDBJ whole genome shotgun (WGS) entry which is preliminary data.</text>
</comment>
<feature type="region of interest" description="Disordered" evidence="4">
    <location>
        <begin position="156"/>
        <end position="175"/>
    </location>
</feature>
<dbReference type="VEuPathDB" id="ToxoDB:BESB_026050"/>
<dbReference type="Gene3D" id="1.10.287.3700">
    <property type="match status" value="1"/>
</dbReference>
<evidence type="ECO:0000256" key="1">
    <source>
        <dbReference type="ARBA" id="ARBA00004496"/>
    </source>
</evidence>
<feature type="compositionally biased region" description="Low complexity" evidence="4">
    <location>
        <begin position="2363"/>
        <end position="2385"/>
    </location>
</feature>
<dbReference type="STRING" id="94643.A0A2A9M5P4"/>
<dbReference type="RefSeq" id="XP_029215640.1">
    <property type="nucleotide sequence ID" value="XM_029361285.1"/>
</dbReference>
<feature type="compositionally biased region" description="Gly residues" evidence="4">
    <location>
        <begin position="417"/>
        <end position="432"/>
    </location>
</feature>
<protein>
    <recommendedName>
        <fullName evidence="5">Pan3 C-terminal knob domain-containing protein</fullName>
    </recommendedName>
</protein>
<feature type="compositionally biased region" description="Low complexity" evidence="4">
    <location>
        <begin position="2575"/>
        <end position="2595"/>
    </location>
</feature>
<feature type="compositionally biased region" description="Low complexity" evidence="4">
    <location>
        <begin position="1676"/>
        <end position="1685"/>
    </location>
</feature>
<keyword evidence="3" id="KW-0067">ATP-binding</keyword>
<feature type="compositionally biased region" description="Gly residues" evidence="4">
    <location>
        <begin position="291"/>
        <end position="314"/>
    </location>
</feature>
<feature type="region of interest" description="Disordered" evidence="4">
    <location>
        <begin position="615"/>
        <end position="675"/>
    </location>
</feature>
<dbReference type="GO" id="GO:0031251">
    <property type="term" value="C:PAN complex"/>
    <property type="evidence" value="ECO:0007669"/>
    <property type="project" value="InterPro"/>
</dbReference>
<feature type="region of interest" description="Disordered" evidence="4">
    <location>
        <begin position="1547"/>
        <end position="1607"/>
    </location>
</feature>
<proteinExistence type="predicted"/>
<feature type="region of interest" description="Disordered" evidence="4">
    <location>
        <begin position="416"/>
        <end position="463"/>
    </location>
</feature>
<feature type="region of interest" description="Disordered" evidence="4">
    <location>
        <begin position="2157"/>
        <end position="2232"/>
    </location>
</feature>
<feature type="region of interest" description="Disordered" evidence="4">
    <location>
        <begin position="952"/>
        <end position="971"/>
    </location>
</feature>
<feature type="compositionally biased region" description="Basic and acidic residues" evidence="4">
    <location>
        <begin position="1397"/>
        <end position="1416"/>
    </location>
</feature>
<feature type="region of interest" description="Disordered" evidence="4">
    <location>
        <begin position="1637"/>
        <end position="1725"/>
    </location>
</feature>
<dbReference type="InterPro" id="IPR041332">
    <property type="entry name" value="Pan3_CK"/>
</dbReference>
<keyword evidence="2" id="KW-0547">Nucleotide-binding</keyword>
<feature type="region of interest" description="Disordered" evidence="4">
    <location>
        <begin position="1"/>
        <end position="45"/>
    </location>
</feature>
<feature type="region of interest" description="Disordered" evidence="4">
    <location>
        <begin position="1789"/>
        <end position="1856"/>
    </location>
</feature>
<feature type="compositionally biased region" description="Polar residues" evidence="4">
    <location>
        <begin position="1370"/>
        <end position="1379"/>
    </location>
</feature>
<feature type="compositionally biased region" description="Basic and acidic residues" evidence="4">
    <location>
        <begin position="1568"/>
        <end position="1593"/>
    </location>
</feature>
<dbReference type="OrthoDB" id="441869at2759"/>
<feature type="compositionally biased region" description="Basic residues" evidence="4">
    <location>
        <begin position="1809"/>
        <end position="1819"/>
    </location>
</feature>
<dbReference type="PANTHER" id="PTHR12272:SF11">
    <property type="entry name" value="PAN2-PAN3 DEADENYLATION COMPLEX SUBUNIT PAN3"/>
    <property type="match status" value="1"/>
</dbReference>
<evidence type="ECO:0000256" key="4">
    <source>
        <dbReference type="SAM" id="MobiDB-lite"/>
    </source>
</evidence>
<feature type="compositionally biased region" description="Low complexity" evidence="4">
    <location>
        <begin position="775"/>
        <end position="796"/>
    </location>
</feature>
<name>A0A2A9M5P4_BESBE</name>
<dbReference type="Proteomes" id="UP000224006">
    <property type="component" value="Unassembled WGS sequence"/>
</dbReference>
<feature type="region of interest" description="Disordered" evidence="4">
    <location>
        <begin position="688"/>
        <end position="846"/>
    </location>
</feature>
<comment type="subcellular location">
    <subcellularLocation>
        <location evidence="1">Cytoplasm</location>
    </subcellularLocation>
</comment>
<feature type="compositionally biased region" description="Gly residues" evidence="4">
    <location>
        <begin position="446"/>
        <end position="456"/>
    </location>
</feature>
<feature type="region of interest" description="Disordered" evidence="4">
    <location>
        <begin position="285"/>
        <end position="393"/>
    </location>
</feature>
<feature type="compositionally biased region" description="Basic and acidic residues" evidence="4">
    <location>
        <begin position="2491"/>
        <end position="2504"/>
    </location>
</feature>
<dbReference type="GO" id="GO:0005524">
    <property type="term" value="F:ATP binding"/>
    <property type="evidence" value="ECO:0007669"/>
    <property type="project" value="UniProtKB-KW"/>
</dbReference>
<organism evidence="6 7">
    <name type="scientific">Besnoitia besnoiti</name>
    <name type="common">Apicomplexan protozoan</name>
    <dbReference type="NCBI Taxonomy" id="94643"/>
    <lineage>
        <taxon>Eukaryota</taxon>
        <taxon>Sar</taxon>
        <taxon>Alveolata</taxon>
        <taxon>Apicomplexa</taxon>
        <taxon>Conoidasida</taxon>
        <taxon>Coccidia</taxon>
        <taxon>Eucoccidiorida</taxon>
        <taxon>Eimeriorina</taxon>
        <taxon>Sarcocystidae</taxon>
        <taxon>Besnoitia</taxon>
    </lineage>
</organism>
<feature type="compositionally biased region" description="Low complexity" evidence="4">
    <location>
        <begin position="30"/>
        <end position="45"/>
    </location>
</feature>
<feature type="compositionally biased region" description="Polar residues" evidence="4">
    <location>
        <begin position="762"/>
        <end position="774"/>
    </location>
</feature>
<dbReference type="GO" id="GO:0000289">
    <property type="term" value="P:nuclear-transcribed mRNA poly(A) tail shortening"/>
    <property type="evidence" value="ECO:0007669"/>
    <property type="project" value="InterPro"/>
</dbReference>
<dbReference type="GeneID" id="40307657"/>
<feature type="region of interest" description="Disordered" evidence="4">
    <location>
        <begin position="1354"/>
        <end position="1466"/>
    </location>
</feature>
<feature type="compositionally biased region" description="Basic and acidic residues" evidence="4">
    <location>
        <begin position="1689"/>
        <end position="1710"/>
    </location>
</feature>
<feature type="compositionally biased region" description="Low complexity" evidence="4">
    <location>
        <begin position="315"/>
        <end position="335"/>
    </location>
</feature>
<evidence type="ECO:0000256" key="2">
    <source>
        <dbReference type="ARBA" id="ARBA00022741"/>
    </source>
</evidence>
<feature type="compositionally biased region" description="Low complexity" evidence="4">
    <location>
        <begin position="2188"/>
        <end position="2214"/>
    </location>
</feature>
<reference evidence="6 7" key="1">
    <citation type="submission" date="2017-09" db="EMBL/GenBank/DDBJ databases">
        <title>Genome sequencing of Besnoitia besnoiti strain Bb-Ger1.</title>
        <authorList>
            <person name="Schares G."/>
            <person name="Venepally P."/>
            <person name="Lorenzi H.A."/>
        </authorList>
    </citation>
    <scope>NUCLEOTIDE SEQUENCE [LARGE SCALE GENOMIC DNA]</scope>
    <source>
        <strain evidence="6 7">Bb-Ger1</strain>
    </source>
</reference>
<evidence type="ECO:0000313" key="6">
    <source>
        <dbReference type="EMBL" id="PFH31631.1"/>
    </source>
</evidence>
<feature type="region of interest" description="Disordered" evidence="4">
    <location>
        <begin position="2329"/>
        <end position="2411"/>
    </location>
</feature>
<keyword evidence="7" id="KW-1185">Reference proteome</keyword>
<gene>
    <name evidence="6" type="ORF">BESB_026050</name>
</gene>
<feature type="compositionally biased region" description="Low complexity" evidence="4">
    <location>
        <begin position="1642"/>
        <end position="1653"/>
    </location>
</feature>
<feature type="region of interest" description="Disordered" evidence="4">
    <location>
        <begin position="2475"/>
        <end position="2628"/>
    </location>
</feature>
<evidence type="ECO:0000313" key="7">
    <source>
        <dbReference type="Proteomes" id="UP000224006"/>
    </source>
</evidence>